<dbReference type="GO" id="GO:0008146">
    <property type="term" value="F:sulfotransferase activity"/>
    <property type="evidence" value="ECO:0007669"/>
    <property type="project" value="InterPro"/>
</dbReference>
<comment type="subcellular location">
    <subcellularLocation>
        <location evidence="1 9">Golgi apparatus membrane</location>
        <topology evidence="1 9">Single-pass type II membrane protein</topology>
    </subcellularLocation>
</comment>
<dbReference type="InterPro" id="IPR018011">
    <property type="entry name" value="Carb_sulfotrans_8-10"/>
</dbReference>
<dbReference type="AlphaFoldDB" id="A0AAD8EIS5"/>
<evidence type="ECO:0000256" key="4">
    <source>
        <dbReference type="ARBA" id="ARBA00022692"/>
    </source>
</evidence>
<evidence type="ECO:0000313" key="10">
    <source>
        <dbReference type="EMBL" id="KAJ9591778.1"/>
    </source>
</evidence>
<protein>
    <recommendedName>
        <fullName evidence="9">Carbohydrate sulfotransferase</fullName>
        <ecNumber evidence="9">2.8.2.-</ecNumber>
    </recommendedName>
</protein>
<dbReference type="InterPro" id="IPR027417">
    <property type="entry name" value="P-loop_NTPase"/>
</dbReference>
<sequence>MKGIILSHSNISTISIYEHTNNASADIEIFGFKNLAAQIFQKDEIKRVCSQVLHITDLPKHRHFLINAEHKLLYCWIHKVASTSWIALFSHLAHRTNIDKYYKEINILSPQTREQLYDAIRDNKYYKLIVVRHPFERIVSAYRDRIEDNSKYTSQAWMYVPRIFRVTRPMLRKHLIFNSTYHPRLLIVPTFQEFITWLIKVPPITYDVHWNRYFDHCHPCNIKYDAVVQIDHFDQHEELLLMHDMGLDRLNLSLKNIHKNIWRSN</sequence>
<evidence type="ECO:0000313" key="11">
    <source>
        <dbReference type="Proteomes" id="UP001233999"/>
    </source>
</evidence>
<comment type="caution">
    <text evidence="10">The sequence shown here is derived from an EMBL/GenBank/DDBJ whole genome shotgun (WGS) entry which is preliminary data.</text>
</comment>
<keyword evidence="3 9" id="KW-0808">Transferase</keyword>
<keyword evidence="6 9" id="KW-0333">Golgi apparatus</keyword>
<reference evidence="10" key="1">
    <citation type="journal article" date="2023" name="IScience">
        <title>Live-bearing cockroach genome reveals convergent evolutionary mechanisms linked to viviparity in insects and beyond.</title>
        <authorList>
            <person name="Fouks B."/>
            <person name="Harrison M.C."/>
            <person name="Mikhailova A.A."/>
            <person name="Marchal E."/>
            <person name="English S."/>
            <person name="Carruthers M."/>
            <person name="Jennings E.C."/>
            <person name="Chiamaka E.L."/>
            <person name="Frigard R.A."/>
            <person name="Pippel M."/>
            <person name="Attardo G.M."/>
            <person name="Benoit J.B."/>
            <person name="Bornberg-Bauer E."/>
            <person name="Tobe S.S."/>
        </authorList>
    </citation>
    <scope>NUCLEOTIDE SEQUENCE</scope>
    <source>
        <strain evidence="10">Stay&amp;Tobe</strain>
    </source>
</reference>
<keyword evidence="9" id="KW-0119">Carbohydrate metabolism</keyword>
<name>A0AAD8EIS5_DIPPU</name>
<keyword evidence="4" id="KW-0812">Transmembrane</keyword>
<proteinExistence type="inferred from homology"/>
<keyword evidence="9" id="KW-0735">Signal-anchor</keyword>
<dbReference type="InterPro" id="IPR005331">
    <property type="entry name" value="Sulfotransferase"/>
</dbReference>
<keyword evidence="7" id="KW-0472">Membrane</keyword>
<evidence type="ECO:0000256" key="9">
    <source>
        <dbReference type="RuleBase" id="RU364020"/>
    </source>
</evidence>
<reference evidence="10" key="2">
    <citation type="submission" date="2023-05" db="EMBL/GenBank/DDBJ databases">
        <authorList>
            <person name="Fouks B."/>
        </authorList>
    </citation>
    <scope>NUCLEOTIDE SEQUENCE</scope>
    <source>
        <strain evidence="10">Stay&amp;Tobe</strain>
        <tissue evidence="10">Testes</tissue>
    </source>
</reference>
<dbReference type="EMBL" id="JASPKZ010003857">
    <property type="protein sequence ID" value="KAJ9591778.1"/>
    <property type="molecule type" value="Genomic_DNA"/>
</dbReference>
<comment type="similarity">
    <text evidence="2 9">Belongs to the sulfotransferase 2 family.</text>
</comment>
<keyword evidence="5" id="KW-1133">Transmembrane helix</keyword>
<accession>A0AAD8EIS5</accession>
<evidence type="ECO:0000256" key="1">
    <source>
        <dbReference type="ARBA" id="ARBA00004323"/>
    </source>
</evidence>
<evidence type="ECO:0000256" key="8">
    <source>
        <dbReference type="ARBA" id="ARBA00023180"/>
    </source>
</evidence>
<evidence type="ECO:0000256" key="6">
    <source>
        <dbReference type="ARBA" id="ARBA00023034"/>
    </source>
</evidence>
<dbReference type="EC" id="2.8.2.-" evidence="9"/>
<evidence type="ECO:0000256" key="2">
    <source>
        <dbReference type="ARBA" id="ARBA00006339"/>
    </source>
</evidence>
<dbReference type="Gene3D" id="3.40.50.300">
    <property type="entry name" value="P-loop containing nucleotide triphosphate hydrolases"/>
    <property type="match status" value="1"/>
</dbReference>
<organism evidence="10 11">
    <name type="scientific">Diploptera punctata</name>
    <name type="common">Pacific beetle cockroach</name>
    <dbReference type="NCBI Taxonomy" id="6984"/>
    <lineage>
        <taxon>Eukaryota</taxon>
        <taxon>Metazoa</taxon>
        <taxon>Ecdysozoa</taxon>
        <taxon>Arthropoda</taxon>
        <taxon>Hexapoda</taxon>
        <taxon>Insecta</taxon>
        <taxon>Pterygota</taxon>
        <taxon>Neoptera</taxon>
        <taxon>Polyneoptera</taxon>
        <taxon>Dictyoptera</taxon>
        <taxon>Blattodea</taxon>
        <taxon>Blaberoidea</taxon>
        <taxon>Blaberidae</taxon>
        <taxon>Diplopterinae</taxon>
        <taxon>Diploptera</taxon>
    </lineage>
</organism>
<keyword evidence="11" id="KW-1185">Reference proteome</keyword>
<dbReference type="GO" id="GO:0000139">
    <property type="term" value="C:Golgi membrane"/>
    <property type="evidence" value="ECO:0007669"/>
    <property type="project" value="UniProtKB-SubCell"/>
</dbReference>
<dbReference type="Proteomes" id="UP001233999">
    <property type="component" value="Unassembled WGS sequence"/>
</dbReference>
<keyword evidence="8 9" id="KW-0325">Glycoprotein</keyword>
<dbReference type="Pfam" id="PF03567">
    <property type="entry name" value="Sulfotransfer_2"/>
    <property type="match status" value="1"/>
</dbReference>
<evidence type="ECO:0000256" key="3">
    <source>
        <dbReference type="ARBA" id="ARBA00022679"/>
    </source>
</evidence>
<evidence type="ECO:0000256" key="7">
    <source>
        <dbReference type="ARBA" id="ARBA00023136"/>
    </source>
</evidence>
<evidence type="ECO:0000256" key="5">
    <source>
        <dbReference type="ARBA" id="ARBA00022989"/>
    </source>
</evidence>
<dbReference type="GO" id="GO:0016051">
    <property type="term" value="P:carbohydrate biosynthetic process"/>
    <property type="evidence" value="ECO:0007669"/>
    <property type="project" value="InterPro"/>
</dbReference>
<dbReference type="PANTHER" id="PTHR12137">
    <property type="entry name" value="CARBOHYDRATE SULFOTRANSFERASE"/>
    <property type="match status" value="1"/>
</dbReference>
<gene>
    <name evidence="10" type="ORF">L9F63_001714</name>
</gene>
<dbReference type="PANTHER" id="PTHR12137:SF54">
    <property type="entry name" value="CARBOHYDRATE SULFOTRANSFERASE"/>
    <property type="match status" value="1"/>
</dbReference>